<organism evidence="1">
    <name type="scientific">freshwater metagenome</name>
    <dbReference type="NCBI Taxonomy" id="449393"/>
    <lineage>
        <taxon>unclassified sequences</taxon>
        <taxon>metagenomes</taxon>
        <taxon>ecological metagenomes</taxon>
    </lineage>
</organism>
<gene>
    <name evidence="1" type="ORF">UFOPK3267_03270</name>
</gene>
<name>A0A6J7C6G4_9ZZZZ</name>
<protein>
    <submittedName>
        <fullName evidence="1">Unannotated protein</fullName>
    </submittedName>
</protein>
<dbReference type="AlphaFoldDB" id="A0A6J7C6G4"/>
<accession>A0A6J7C6G4</accession>
<dbReference type="EMBL" id="CAFBIY010000323">
    <property type="protein sequence ID" value="CAB4853732.1"/>
    <property type="molecule type" value="Genomic_DNA"/>
</dbReference>
<reference evidence="1" key="1">
    <citation type="submission" date="2020-05" db="EMBL/GenBank/DDBJ databases">
        <authorList>
            <person name="Chiriac C."/>
            <person name="Salcher M."/>
            <person name="Ghai R."/>
            <person name="Kavagutti S V."/>
        </authorList>
    </citation>
    <scope>NUCLEOTIDE SEQUENCE</scope>
</reference>
<proteinExistence type="predicted"/>
<sequence>MQPVREVADQFWHQIRVVGQIAAHGLGHIRRLGVGQQYGELGGREPLATGLTFGDLPVGGQELHRPVEPALGLELVQIAGMHVHHRQRLAAGDAERQRLRPIVVKHQLADIVGHFHQHGVALLGRERAGLDDRPEQDLDVHLVVAAVDSRRVVDRVRVDQATGEGVFHATALGEAEVAALPHDAATQFAAIDSQAVVRPIADVGVALAGRLHVGADATVPQQVDRGAQDGGDQFVRGERGVIGPQTHTCGFADLDGLQRARIHTAACRDEGRVVVGPTRARHPEQTQSLGERRGRIRIRVDDDVPVVECRQHLEMR</sequence>
<evidence type="ECO:0000313" key="1">
    <source>
        <dbReference type="EMBL" id="CAB4853732.1"/>
    </source>
</evidence>